<dbReference type="Proteomes" id="UP000790709">
    <property type="component" value="Unassembled WGS sequence"/>
</dbReference>
<accession>A0ACB8BEL8</accession>
<keyword evidence="2" id="KW-1185">Reference proteome</keyword>
<sequence length="165" mass="18217">MAAPAPEQQYTPLTSTRPTIADLLTIEQSASIFYSYAREVEISGRFAEEGEGELTVLVPTNKAVMALARKPHQGPAPAEPKIEGEMSEQELDEQSKKNVDRWVSAHIIPARISLDTVPVTYETLLEGKSVTFPTAHTLEDEVRIVKRREALNGVIYILDGTVKVD</sequence>
<protein>
    <submittedName>
        <fullName evidence="1">Uncharacterized protein</fullName>
    </submittedName>
</protein>
<evidence type="ECO:0000313" key="1">
    <source>
        <dbReference type="EMBL" id="KAH7923795.1"/>
    </source>
</evidence>
<organism evidence="1 2">
    <name type="scientific">Leucogyrophana mollusca</name>
    <dbReference type="NCBI Taxonomy" id="85980"/>
    <lineage>
        <taxon>Eukaryota</taxon>
        <taxon>Fungi</taxon>
        <taxon>Dikarya</taxon>
        <taxon>Basidiomycota</taxon>
        <taxon>Agaricomycotina</taxon>
        <taxon>Agaricomycetes</taxon>
        <taxon>Agaricomycetidae</taxon>
        <taxon>Boletales</taxon>
        <taxon>Boletales incertae sedis</taxon>
        <taxon>Leucogyrophana</taxon>
    </lineage>
</organism>
<proteinExistence type="predicted"/>
<dbReference type="EMBL" id="MU266442">
    <property type="protein sequence ID" value="KAH7923795.1"/>
    <property type="molecule type" value="Genomic_DNA"/>
</dbReference>
<gene>
    <name evidence="1" type="ORF">BV22DRAFT_1035930</name>
</gene>
<name>A0ACB8BEL8_9AGAM</name>
<comment type="caution">
    <text evidence="1">The sequence shown here is derived from an EMBL/GenBank/DDBJ whole genome shotgun (WGS) entry which is preliminary data.</text>
</comment>
<reference evidence="1" key="1">
    <citation type="journal article" date="2021" name="New Phytol.">
        <title>Evolutionary innovations through gain and loss of genes in the ectomycorrhizal Boletales.</title>
        <authorList>
            <person name="Wu G."/>
            <person name="Miyauchi S."/>
            <person name="Morin E."/>
            <person name="Kuo A."/>
            <person name="Drula E."/>
            <person name="Varga T."/>
            <person name="Kohler A."/>
            <person name="Feng B."/>
            <person name="Cao Y."/>
            <person name="Lipzen A."/>
            <person name="Daum C."/>
            <person name="Hundley H."/>
            <person name="Pangilinan J."/>
            <person name="Johnson J."/>
            <person name="Barry K."/>
            <person name="LaButti K."/>
            <person name="Ng V."/>
            <person name="Ahrendt S."/>
            <person name="Min B."/>
            <person name="Choi I.G."/>
            <person name="Park H."/>
            <person name="Plett J.M."/>
            <person name="Magnuson J."/>
            <person name="Spatafora J.W."/>
            <person name="Nagy L.G."/>
            <person name="Henrissat B."/>
            <person name="Grigoriev I.V."/>
            <person name="Yang Z.L."/>
            <person name="Xu J."/>
            <person name="Martin F.M."/>
        </authorList>
    </citation>
    <scope>NUCLEOTIDE SEQUENCE</scope>
    <source>
        <strain evidence="1">KUC20120723A-06</strain>
    </source>
</reference>
<evidence type="ECO:0000313" key="2">
    <source>
        <dbReference type="Proteomes" id="UP000790709"/>
    </source>
</evidence>